<dbReference type="InterPro" id="IPR027417">
    <property type="entry name" value="P-loop_NTPase"/>
</dbReference>
<evidence type="ECO:0000313" key="9">
    <source>
        <dbReference type="EMBL" id="OYR21715.1"/>
    </source>
</evidence>
<dbReference type="GO" id="GO:0016887">
    <property type="term" value="F:ATP hydrolysis activity"/>
    <property type="evidence" value="ECO:0007669"/>
    <property type="project" value="InterPro"/>
</dbReference>
<comment type="subcellular location">
    <subcellularLocation>
        <location evidence="1">Cell inner membrane</location>
    </subcellularLocation>
</comment>
<reference evidence="9 10" key="1">
    <citation type="submission" date="2017-07" db="EMBL/GenBank/DDBJ databases">
        <title>Phylogenetic study on the rhizospheric bacterium Ochrobactrum sp. A44.</title>
        <authorList>
            <person name="Krzyzanowska D.M."/>
            <person name="Ossowicki A."/>
            <person name="Rajewska M."/>
            <person name="Maciag T."/>
            <person name="Kaczynski Z."/>
            <person name="Czerwicka M."/>
            <person name="Jafra S."/>
        </authorList>
    </citation>
    <scope>NUCLEOTIDE SEQUENCE [LARGE SCALE GENOMIC DNA]</scope>
    <source>
        <strain evidence="9 10">DSM 7216</strain>
    </source>
</reference>
<keyword evidence="7" id="KW-0067">ATP-binding</keyword>
<protein>
    <submittedName>
        <fullName evidence="9">ABC transporter family protein</fullName>
    </submittedName>
</protein>
<keyword evidence="6" id="KW-0547">Nucleotide-binding</keyword>
<evidence type="ECO:0000256" key="3">
    <source>
        <dbReference type="ARBA" id="ARBA00022448"/>
    </source>
</evidence>
<dbReference type="PROSITE" id="PS00211">
    <property type="entry name" value="ABC_TRANSPORTER_1"/>
    <property type="match status" value="1"/>
</dbReference>
<dbReference type="InterPro" id="IPR003593">
    <property type="entry name" value="AAA+_ATPase"/>
</dbReference>
<dbReference type="PROSITE" id="PS50893">
    <property type="entry name" value="ABC_TRANSPORTER_2"/>
    <property type="match status" value="2"/>
</dbReference>
<evidence type="ECO:0000256" key="1">
    <source>
        <dbReference type="ARBA" id="ARBA00004533"/>
    </source>
</evidence>
<dbReference type="SUPFAM" id="SSF52540">
    <property type="entry name" value="P-loop containing nucleoside triphosphate hydrolases"/>
    <property type="match status" value="2"/>
</dbReference>
<comment type="similarity">
    <text evidence="2">Belongs to the ABC transporter superfamily.</text>
</comment>
<keyword evidence="4" id="KW-0762">Sugar transport</keyword>
<proteinExistence type="inferred from homology"/>
<keyword evidence="10" id="KW-1185">Reference proteome</keyword>
<feature type="domain" description="ABC transporter" evidence="8">
    <location>
        <begin position="59"/>
        <end position="294"/>
    </location>
</feature>
<keyword evidence="5" id="KW-0677">Repeat</keyword>
<evidence type="ECO:0000313" key="10">
    <source>
        <dbReference type="Proteomes" id="UP000215590"/>
    </source>
</evidence>
<dbReference type="GO" id="GO:0005886">
    <property type="term" value="C:plasma membrane"/>
    <property type="evidence" value="ECO:0007669"/>
    <property type="project" value="UniProtKB-SubCell"/>
</dbReference>
<feature type="domain" description="ABC transporter" evidence="8">
    <location>
        <begin position="302"/>
        <end position="552"/>
    </location>
</feature>
<evidence type="ECO:0000256" key="7">
    <source>
        <dbReference type="ARBA" id="ARBA00022840"/>
    </source>
</evidence>
<evidence type="ECO:0000256" key="6">
    <source>
        <dbReference type="ARBA" id="ARBA00022741"/>
    </source>
</evidence>
<dbReference type="Pfam" id="PF00005">
    <property type="entry name" value="ABC_tran"/>
    <property type="match status" value="2"/>
</dbReference>
<dbReference type="InterPro" id="IPR017871">
    <property type="entry name" value="ABC_transporter-like_CS"/>
</dbReference>
<dbReference type="AlphaFoldDB" id="A0A256G3N5"/>
<dbReference type="GO" id="GO:0005524">
    <property type="term" value="F:ATP binding"/>
    <property type="evidence" value="ECO:0007669"/>
    <property type="project" value="UniProtKB-KW"/>
</dbReference>
<dbReference type="EMBL" id="NNRJ01000010">
    <property type="protein sequence ID" value="OYR21715.1"/>
    <property type="molecule type" value="Genomic_DNA"/>
</dbReference>
<sequence length="559" mass="60320">MSRKSGNRFFNKDMRENKNGASAVVQLHATRSGFAIRKRKTAMARPNIAARETPATPLLEARSITKSFLGVTALDRVDFVLNRGEIHALLGENGAGKSTLIKILTGAYHGFDGSVLLDGHAIAPASVAEAQTLGIGTVYQEVNLLENLTVAENLFLGRQPRRFGFIDRRRMEKHATTLLARYGLTIDVGAPLSAYSVAIRQIIAIARAVDVSGKVLVLDEPTASLDAHEVEMLFGVLRQLQAEGLGIIIITHFLDQVYAIADSATVLRNGRLVGSRDLSELPRTDLISMMLGHQLQETVRRHLTEDVSDNTTAPIRFSGFGKKGSVAPFDLAIKPGEAVGIAGLLGSGRTETALLMFGVDQSDSGTLTIDGKDTKLPSPVAAIAERFAFCPEERKSDGIIGDFSVAENIALAVQAKRGWSKPISSREKNALAERYIKALDIRPPDPNKPIKLLSGGNQQKAILARWLATDPRLLILDEPTRGIDIGAHAEILKLIGELCTEGMSLVIISSEFEELAAVANRVVVLSDRRHVAELKGEEITADNIVRAIADTGSEKEAVA</sequence>
<comment type="caution">
    <text evidence="9">The sequence shown here is derived from an EMBL/GenBank/DDBJ whole genome shotgun (WGS) entry which is preliminary data.</text>
</comment>
<organism evidence="9 10">
    <name type="scientific">Brucella thiophenivorans</name>
    <dbReference type="NCBI Taxonomy" id="571255"/>
    <lineage>
        <taxon>Bacteria</taxon>
        <taxon>Pseudomonadati</taxon>
        <taxon>Pseudomonadota</taxon>
        <taxon>Alphaproteobacteria</taxon>
        <taxon>Hyphomicrobiales</taxon>
        <taxon>Brucellaceae</taxon>
        <taxon>Brucella/Ochrobactrum group</taxon>
        <taxon>Brucella</taxon>
    </lineage>
</organism>
<dbReference type="InterPro" id="IPR050107">
    <property type="entry name" value="ABC_carbohydrate_import_ATPase"/>
</dbReference>
<dbReference type="PANTHER" id="PTHR43790:SF9">
    <property type="entry name" value="GALACTOFURANOSE TRANSPORTER ATP-BINDING PROTEIN YTFR"/>
    <property type="match status" value="1"/>
</dbReference>
<dbReference type="InterPro" id="IPR003439">
    <property type="entry name" value="ABC_transporter-like_ATP-bd"/>
</dbReference>
<accession>A0A256G3N5</accession>
<dbReference type="Proteomes" id="UP000215590">
    <property type="component" value="Unassembled WGS sequence"/>
</dbReference>
<evidence type="ECO:0000256" key="5">
    <source>
        <dbReference type="ARBA" id="ARBA00022737"/>
    </source>
</evidence>
<name>A0A256G3N5_9HYPH</name>
<evidence type="ECO:0000256" key="2">
    <source>
        <dbReference type="ARBA" id="ARBA00005417"/>
    </source>
</evidence>
<dbReference type="SMART" id="SM00382">
    <property type="entry name" value="AAA"/>
    <property type="match status" value="2"/>
</dbReference>
<dbReference type="Gene3D" id="3.40.50.300">
    <property type="entry name" value="P-loop containing nucleotide triphosphate hydrolases"/>
    <property type="match status" value="2"/>
</dbReference>
<dbReference type="CDD" id="cd03215">
    <property type="entry name" value="ABC_Carb_Monos_II"/>
    <property type="match status" value="1"/>
</dbReference>
<dbReference type="CDD" id="cd03216">
    <property type="entry name" value="ABC_Carb_Monos_I"/>
    <property type="match status" value="1"/>
</dbReference>
<gene>
    <name evidence="9" type="ORF">CEV31_0554</name>
</gene>
<evidence type="ECO:0000256" key="4">
    <source>
        <dbReference type="ARBA" id="ARBA00022597"/>
    </source>
</evidence>
<evidence type="ECO:0000259" key="8">
    <source>
        <dbReference type="PROSITE" id="PS50893"/>
    </source>
</evidence>
<dbReference type="PANTHER" id="PTHR43790">
    <property type="entry name" value="CARBOHYDRATE TRANSPORT ATP-BINDING PROTEIN MG119-RELATED"/>
    <property type="match status" value="1"/>
</dbReference>
<keyword evidence="3" id="KW-0813">Transport</keyword>